<protein>
    <submittedName>
        <fullName evidence="2">GNAT family N-acetyltransferase</fullName>
    </submittedName>
</protein>
<dbReference type="Gene3D" id="3.40.630.30">
    <property type="match status" value="1"/>
</dbReference>
<dbReference type="Proteomes" id="UP000504693">
    <property type="component" value="Chromosome"/>
</dbReference>
<dbReference type="InterPro" id="IPR016181">
    <property type="entry name" value="Acyl_CoA_acyltransferase"/>
</dbReference>
<dbReference type="CDD" id="cd04301">
    <property type="entry name" value="NAT_SF"/>
    <property type="match status" value="1"/>
</dbReference>
<dbReference type="GO" id="GO:0016747">
    <property type="term" value="F:acyltransferase activity, transferring groups other than amino-acyl groups"/>
    <property type="evidence" value="ECO:0007669"/>
    <property type="project" value="InterPro"/>
</dbReference>
<organism evidence="2 3">
    <name type="scientific">Erythrobacter mangrovi</name>
    <dbReference type="NCBI Taxonomy" id="2739433"/>
    <lineage>
        <taxon>Bacteria</taxon>
        <taxon>Pseudomonadati</taxon>
        <taxon>Pseudomonadota</taxon>
        <taxon>Alphaproteobacteria</taxon>
        <taxon>Sphingomonadales</taxon>
        <taxon>Erythrobacteraceae</taxon>
        <taxon>Erythrobacter/Porphyrobacter group</taxon>
        <taxon>Erythrobacter</taxon>
    </lineage>
</organism>
<dbReference type="PANTHER" id="PTHR43305:SF1">
    <property type="entry name" value="FAMILY N-ACETYLTRANSFERASE, PUTATIVE (AFU_ORTHOLOGUE AFUA_2G01380)-RELATED"/>
    <property type="match status" value="1"/>
</dbReference>
<proteinExistence type="predicted"/>
<keyword evidence="2" id="KW-0808">Transferase</keyword>
<feature type="domain" description="N-acetyltransferase" evidence="1">
    <location>
        <begin position="2"/>
        <end position="153"/>
    </location>
</feature>
<evidence type="ECO:0000313" key="2">
    <source>
        <dbReference type="EMBL" id="QKG70637.1"/>
    </source>
</evidence>
<gene>
    <name evidence="2" type="ORF">HQR01_04205</name>
</gene>
<evidence type="ECO:0000259" key="1">
    <source>
        <dbReference type="PROSITE" id="PS51186"/>
    </source>
</evidence>
<name>A0A7D4AT33_9SPHN</name>
<evidence type="ECO:0000313" key="3">
    <source>
        <dbReference type="Proteomes" id="UP000504693"/>
    </source>
</evidence>
<dbReference type="PROSITE" id="PS51186">
    <property type="entry name" value="GNAT"/>
    <property type="match status" value="1"/>
</dbReference>
<dbReference type="InterPro" id="IPR052777">
    <property type="entry name" value="Acetyltransferase_Enz"/>
</dbReference>
<dbReference type="PANTHER" id="PTHR43305">
    <property type="entry name" value="FAMILY N-ACETYLTRANSFERASE, PUTATIVE (AFU_ORTHOLOGUE AFUA_2G01380)-RELATED"/>
    <property type="match status" value="1"/>
</dbReference>
<reference evidence="2 3" key="1">
    <citation type="submission" date="2020-05" db="EMBL/GenBank/DDBJ databases">
        <title>Erythrobacter mangrovi sp. nov., isolated from rhizosphere soil of mangrove plant (Kandelia candel).</title>
        <authorList>
            <person name="Ye Y.H."/>
        </authorList>
    </citation>
    <scope>NUCLEOTIDE SEQUENCE [LARGE SCALE GENOMIC DNA]</scope>
    <source>
        <strain evidence="2 3">EB310</strain>
    </source>
</reference>
<keyword evidence="3" id="KW-1185">Reference proteome</keyword>
<dbReference type="KEGG" id="emv:HQR01_04205"/>
<dbReference type="SUPFAM" id="SSF55729">
    <property type="entry name" value="Acyl-CoA N-acyltransferases (Nat)"/>
    <property type="match status" value="1"/>
</dbReference>
<dbReference type="EMBL" id="CP053921">
    <property type="protein sequence ID" value="QKG70637.1"/>
    <property type="molecule type" value="Genomic_DNA"/>
</dbReference>
<accession>A0A7D4AT33</accession>
<dbReference type="RefSeq" id="WP_173212834.1">
    <property type="nucleotide sequence ID" value="NZ_CP053921.1"/>
</dbReference>
<dbReference type="Pfam" id="PF00583">
    <property type="entry name" value="Acetyltransf_1"/>
    <property type="match status" value="1"/>
</dbReference>
<sequence length="153" mass="17110">MISIARYPDDNAAVLEIWREYIGRTQTNLDFQNNDAEFARFPAGYELPDGCVLLARVGGAVSGCIAMRRHDETICEMKRLYVRSSARGLGLGGKLVSALIGQAHEAGYREMRLDVLEEFEHARALYERFGFEPAEPITNNPVPRTSFMGLQLA</sequence>
<dbReference type="InterPro" id="IPR000182">
    <property type="entry name" value="GNAT_dom"/>
</dbReference>
<dbReference type="AlphaFoldDB" id="A0A7D4AT33"/>